<dbReference type="PANTHER" id="PTHR32089:SF39">
    <property type="entry name" value="METHYL-ACCEPTING CHEMOTAXIS PROTEIN HLYB"/>
    <property type="match status" value="1"/>
</dbReference>
<dbReference type="PANTHER" id="PTHR32089">
    <property type="entry name" value="METHYL-ACCEPTING CHEMOTAXIS PROTEIN MCPB"/>
    <property type="match status" value="1"/>
</dbReference>
<gene>
    <name evidence="14" type="ORF">SG35_023435</name>
</gene>
<dbReference type="CDD" id="cd11386">
    <property type="entry name" value="MCP_signal"/>
    <property type="match status" value="1"/>
</dbReference>
<keyword evidence="3" id="KW-0488">Methylation</keyword>
<keyword evidence="11" id="KW-0175">Coiled coil</keyword>
<evidence type="ECO:0000256" key="2">
    <source>
        <dbReference type="ARBA" id="ARBA00022475"/>
    </source>
</evidence>
<evidence type="ECO:0000256" key="12">
    <source>
        <dbReference type="SAM" id="Phobius"/>
    </source>
</evidence>
<reference evidence="14 15" key="1">
    <citation type="journal article" date="2015" name="Genome Announc.">
        <title>Draft Genome Sequences of Marine Isolates of Thalassomonas viridans and Thalassomonas actiniarum.</title>
        <authorList>
            <person name="Olonade I."/>
            <person name="van Zyl L.J."/>
            <person name="Trindade M."/>
        </authorList>
    </citation>
    <scope>NUCLEOTIDE SEQUENCE [LARGE SCALE GENOMIC DNA]</scope>
    <source>
        <strain evidence="14 15">A5K-106</strain>
    </source>
</reference>
<evidence type="ECO:0000256" key="9">
    <source>
        <dbReference type="ARBA" id="ARBA00029447"/>
    </source>
</evidence>
<feature type="coiled-coil region" evidence="11">
    <location>
        <begin position="411"/>
        <end position="445"/>
    </location>
</feature>
<accession>A0AAF0C2U0</accession>
<dbReference type="PROSITE" id="PS50111">
    <property type="entry name" value="CHEMOTAXIS_TRANSDUC_2"/>
    <property type="match status" value="1"/>
</dbReference>
<dbReference type="SUPFAM" id="SSF58104">
    <property type="entry name" value="Methyl-accepting chemotaxis protein (MCP) signaling domain"/>
    <property type="match status" value="1"/>
</dbReference>
<keyword evidence="8 10" id="KW-0807">Transducer</keyword>
<keyword evidence="7 12" id="KW-0472">Membrane</keyword>
<comment type="subcellular location">
    <subcellularLocation>
        <location evidence="1">Cell membrane</location>
        <topology evidence="1">Multi-pass membrane protein</topology>
    </subcellularLocation>
</comment>
<dbReference type="InterPro" id="IPR032255">
    <property type="entry name" value="HBM"/>
</dbReference>
<evidence type="ECO:0000256" key="11">
    <source>
        <dbReference type="SAM" id="Coils"/>
    </source>
</evidence>
<keyword evidence="5 12" id="KW-0812">Transmembrane</keyword>
<dbReference type="Proteomes" id="UP000032568">
    <property type="component" value="Chromosome"/>
</dbReference>
<feature type="transmembrane region" description="Helical" evidence="12">
    <location>
        <begin position="20"/>
        <end position="39"/>
    </location>
</feature>
<evidence type="ECO:0000256" key="1">
    <source>
        <dbReference type="ARBA" id="ARBA00004651"/>
    </source>
</evidence>
<reference evidence="14 15" key="2">
    <citation type="journal article" date="2022" name="Mar. Drugs">
        <title>Bioassay-Guided Fractionation Leads to the Detection of Cholic Acid Generated by the Rare Thalassomonas sp.</title>
        <authorList>
            <person name="Pheiffer F."/>
            <person name="Schneider Y.K."/>
            <person name="Hansen E.H."/>
            <person name="Andersen J.H."/>
            <person name="Isaksson J."/>
            <person name="Busche T."/>
            <person name="R C."/>
            <person name="Kalinowski J."/>
            <person name="Zyl L.V."/>
            <person name="Trindade M."/>
        </authorList>
    </citation>
    <scope>NUCLEOTIDE SEQUENCE [LARGE SCALE GENOMIC DNA]</scope>
    <source>
        <strain evidence="14 15">A5K-106</strain>
    </source>
</reference>
<dbReference type="GO" id="GO:0007165">
    <property type="term" value="P:signal transduction"/>
    <property type="evidence" value="ECO:0007669"/>
    <property type="project" value="UniProtKB-KW"/>
</dbReference>
<keyword evidence="2" id="KW-1003">Cell membrane</keyword>
<evidence type="ECO:0000259" key="13">
    <source>
        <dbReference type="PROSITE" id="PS50111"/>
    </source>
</evidence>
<dbReference type="GO" id="GO:0006935">
    <property type="term" value="P:chemotaxis"/>
    <property type="evidence" value="ECO:0007669"/>
    <property type="project" value="UniProtKB-KW"/>
</dbReference>
<dbReference type="InterPro" id="IPR004089">
    <property type="entry name" value="MCPsignal_dom"/>
</dbReference>
<dbReference type="FunFam" id="1.10.287.950:FF:000001">
    <property type="entry name" value="Methyl-accepting chemotaxis sensory transducer"/>
    <property type="match status" value="1"/>
</dbReference>
<evidence type="ECO:0000313" key="14">
    <source>
        <dbReference type="EMBL" id="WDD98200.1"/>
    </source>
</evidence>
<protein>
    <submittedName>
        <fullName evidence="14">Methyl-accepting chemotaxis protein</fullName>
    </submittedName>
</protein>
<dbReference type="GO" id="GO:0005886">
    <property type="term" value="C:plasma membrane"/>
    <property type="evidence" value="ECO:0007669"/>
    <property type="project" value="UniProtKB-SubCell"/>
</dbReference>
<comment type="similarity">
    <text evidence="9">Belongs to the methyl-accepting chemotaxis (MCP) protein family.</text>
</comment>
<evidence type="ECO:0000313" key="15">
    <source>
        <dbReference type="Proteomes" id="UP000032568"/>
    </source>
</evidence>
<feature type="domain" description="Methyl-accepting transducer" evidence="13">
    <location>
        <begin position="347"/>
        <end position="583"/>
    </location>
</feature>
<evidence type="ECO:0000256" key="5">
    <source>
        <dbReference type="ARBA" id="ARBA00022692"/>
    </source>
</evidence>
<sequence length="616" mass="69061">MTLPVLSRIANLSIKRKLHLLFFLILASILILGLTGQYFQHKIDTLATIKSQVQDLQLLQLQLRRNEKDFLMRFDAKYPKRFTGNYQTLTAGLSRLSGQLSREGIDYNTESFSRLMQSYQHHFNALVQAYFKKGIAKDKGLYGELRAKSHELEQRFIDNNHQLNYLTLLKIRRNEKDYMMRLEQKYADQHAQLTGQLKQALKNDNRSLLLLDSYSQLFSAFAALTAQIGLDENSGLRGELRQSVHLAEQELKALSATIIQASLAKTNSSYLSAIILFVLIALALASAIFYMIRTILTPINYFIEDINTIKTSKEMSLRARKIRDDEIGGFVDVFNDFMNFTNKVLQQVKQLSNVTFDVQNNAEQICGHLSQQMGQSEMVASAATQLEASANEIAVNTSDTAESVANANKFVKQGQEKLKQASEMISQLSDKLVHSDQQINTLNEKSTGISDVIEVIRSIAEQTNLLALNAAIEAARAGEQGRGFSVVADEVRMLATRTQESTEQISQIISELQQFTQIIVTDTQSCKQAGLNSLQSINSTSDILEQVVEKMNLVNQKSASIATAVEEQTQVMHEVSQSIVQIKDFTEQVSTHSQSNLLSCKDVNEQTRGLLSLSAH</sequence>
<evidence type="ECO:0000256" key="4">
    <source>
        <dbReference type="ARBA" id="ARBA00022500"/>
    </source>
</evidence>
<dbReference type="RefSeq" id="WP_044830535.1">
    <property type="nucleotide sequence ID" value="NZ_CP059735.1"/>
</dbReference>
<dbReference type="AlphaFoldDB" id="A0AAF0C2U0"/>
<feature type="transmembrane region" description="Helical" evidence="12">
    <location>
        <begin position="270"/>
        <end position="292"/>
    </location>
</feature>
<dbReference type="EMBL" id="CP059735">
    <property type="protein sequence ID" value="WDD98200.1"/>
    <property type="molecule type" value="Genomic_DNA"/>
</dbReference>
<keyword evidence="4" id="KW-0145">Chemotaxis</keyword>
<evidence type="ECO:0000256" key="10">
    <source>
        <dbReference type="PROSITE-ProRule" id="PRU00284"/>
    </source>
</evidence>
<dbReference type="SMART" id="SM00283">
    <property type="entry name" value="MA"/>
    <property type="match status" value="1"/>
</dbReference>
<evidence type="ECO:0000256" key="6">
    <source>
        <dbReference type="ARBA" id="ARBA00022989"/>
    </source>
</evidence>
<dbReference type="Pfam" id="PF00015">
    <property type="entry name" value="MCPsignal"/>
    <property type="match status" value="1"/>
</dbReference>
<dbReference type="Gene3D" id="1.10.287.950">
    <property type="entry name" value="Methyl-accepting chemotaxis protein"/>
    <property type="match status" value="1"/>
</dbReference>
<dbReference type="KEGG" id="tact:SG35_023435"/>
<organism evidence="14 15">
    <name type="scientific">Thalassomonas actiniarum</name>
    <dbReference type="NCBI Taxonomy" id="485447"/>
    <lineage>
        <taxon>Bacteria</taxon>
        <taxon>Pseudomonadati</taxon>
        <taxon>Pseudomonadota</taxon>
        <taxon>Gammaproteobacteria</taxon>
        <taxon>Alteromonadales</taxon>
        <taxon>Colwelliaceae</taxon>
        <taxon>Thalassomonas</taxon>
    </lineage>
</organism>
<evidence type="ECO:0000256" key="7">
    <source>
        <dbReference type="ARBA" id="ARBA00023136"/>
    </source>
</evidence>
<dbReference type="SMART" id="SM01358">
    <property type="entry name" value="HBM"/>
    <property type="match status" value="1"/>
</dbReference>
<name>A0AAF0C2U0_9GAMM</name>
<proteinExistence type="inferred from homology"/>
<keyword evidence="15" id="KW-1185">Reference proteome</keyword>
<evidence type="ECO:0000256" key="3">
    <source>
        <dbReference type="ARBA" id="ARBA00022481"/>
    </source>
</evidence>
<evidence type="ECO:0000256" key="8">
    <source>
        <dbReference type="ARBA" id="ARBA00023224"/>
    </source>
</evidence>
<keyword evidence="6 12" id="KW-1133">Transmembrane helix</keyword>